<dbReference type="RefSeq" id="WP_183415241.1">
    <property type="nucleotide sequence ID" value="NZ_JACHXA010000002.1"/>
</dbReference>
<dbReference type="Pfam" id="PF06707">
    <property type="entry name" value="DUF1194"/>
    <property type="match status" value="1"/>
</dbReference>
<dbReference type="AlphaFoldDB" id="A0A839SNN4"/>
<dbReference type="EMBL" id="JACHXA010000002">
    <property type="protein sequence ID" value="MBB3064411.1"/>
    <property type="molecule type" value="Genomic_DNA"/>
</dbReference>
<reference evidence="2 3" key="1">
    <citation type="submission" date="2020-08" db="EMBL/GenBank/DDBJ databases">
        <title>Genomic Encyclopedia of Type Strains, Phase III (KMG-III): the genomes of soil and plant-associated and newly described type strains.</title>
        <authorList>
            <person name="Whitman W."/>
        </authorList>
    </citation>
    <scope>NUCLEOTIDE SEQUENCE [LARGE SCALE GENOMIC DNA]</scope>
    <source>
        <strain evidence="2 3">CECT 8803</strain>
    </source>
</reference>
<proteinExistence type="predicted"/>
<keyword evidence="3" id="KW-1185">Reference proteome</keyword>
<dbReference type="Proteomes" id="UP000581135">
    <property type="component" value="Unassembled WGS sequence"/>
</dbReference>
<comment type="caution">
    <text evidence="2">The sequence shown here is derived from an EMBL/GenBank/DDBJ whole genome shotgun (WGS) entry which is preliminary data.</text>
</comment>
<evidence type="ECO:0000313" key="2">
    <source>
        <dbReference type="EMBL" id="MBB3064411.1"/>
    </source>
</evidence>
<name>A0A839SNN4_9PROT</name>
<protein>
    <recommendedName>
        <fullName evidence="1">VWFA domain-containing protein</fullName>
    </recommendedName>
</protein>
<feature type="domain" description="VWFA" evidence="1">
    <location>
        <begin position="33"/>
        <end position="225"/>
    </location>
</feature>
<dbReference type="InterPro" id="IPR010607">
    <property type="entry name" value="DUF1194"/>
</dbReference>
<dbReference type="Gene3D" id="3.40.50.410">
    <property type="entry name" value="von Willebrand factor, type A domain"/>
    <property type="match status" value="1"/>
</dbReference>
<evidence type="ECO:0000259" key="1">
    <source>
        <dbReference type="PROSITE" id="PS50234"/>
    </source>
</evidence>
<organism evidence="2 3">
    <name type="scientific">Limibacillus halophilus</name>
    <dbReference type="NCBI Taxonomy" id="1579333"/>
    <lineage>
        <taxon>Bacteria</taxon>
        <taxon>Pseudomonadati</taxon>
        <taxon>Pseudomonadota</taxon>
        <taxon>Alphaproteobacteria</taxon>
        <taxon>Rhodospirillales</taxon>
        <taxon>Rhodovibrionaceae</taxon>
        <taxon>Limibacillus</taxon>
    </lineage>
</organism>
<accession>A0A839SNN4</accession>
<dbReference type="InterPro" id="IPR002035">
    <property type="entry name" value="VWF_A"/>
</dbReference>
<dbReference type="InterPro" id="IPR036465">
    <property type="entry name" value="vWFA_dom_sf"/>
</dbReference>
<sequence length="231" mass="24813">MKLVLLIFLLVSLPGSFIGRGQTPASTGEADLELVLAVDCSSSVDALEYRLQMEGLSQAFSHPSVLKAIEAHAARGIVVTLVQWAGADAQRQVIDWQRLRSREDALALSRLLAATPRQISGPTAVGDVIDFSARLLLTNAWAGKRQVIDVSGDGRHNEGEAPPFARARATKNGIVINGLAILNEEKNLDRYYAVGVVGGPGSFLEIANDYEAFAIAIRRKLQQEISGVPIS</sequence>
<evidence type="ECO:0000313" key="3">
    <source>
        <dbReference type="Proteomes" id="UP000581135"/>
    </source>
</evidence>
<dbReference type="SUPFAM" id="SSF53300">
    <property type="entry name" value="vWA-like"/>
    <property type="match status" value="1"/>
</dbReference>
<dbReference type="PROSITE" id="PS50234">
    <property type="entry name" value="VWFA"/>
    <property type="match status" value="1"/>
</dbReference>
<gene>
    <name evidence="2" type="ORF">FHR98_000683</name>
</gene>